<evidence type="ECO:0000313" key="1">
    <source>
        <dbReference type="EMBL" id="KFD48263.1"/>
    </source>
</evidence>
<evidence type="ECO:0000313" key="2">
    <source>
        <dbReference type="Proteomes" id="UP000030764"/>
    </source>
</evidence>
<dbReference type="EMBL" id="KL363298">
    <property type="protein sequence ID" value="KFD48263.1"/>
    <property type="molecule type" value="Genomic_DNA"/>
</dbReference>
<gene>
    <name evidence="1" type="ORF">M513_10840</name>
</gene>
<accession>A0A085LTG7</accession>
<organism evidence="1 2">
    <name type="scientific">Trichuris suis</name>
    <name type="common">pig whipworm</name>
    <dbReference type="NCBI Taxonomy" id="68888"/>
    <lineage>
        <taxon>Eukaryota</taxon>
        <taxon>Metazoa</taxon>
        <taxon>Ecdysozoa</taxon>
        <taxon>Nematoda</taxon>
        <taxon>Enoplea</taxon>
        <taxon>Dorylaimia</taxon>
        <taxon>Trichinellida</taxon>
        <taxon>Trichuridae</taxon>
        <taxon>Trichuris</taxon>
    </lineage>
</organism>
<keyword evidence="2" id="KW-1185">Reference proteome</keyword>
<reference evidence="1 2" key="1">
    <citation type="journal article" date="2014" name="Nat. Genet.">
        <title>Genome and transcriptome of the porcine whipworm Trichuris suis.</title>
        <authorList>
            <person name="Jex A.R."/>
            <person name="Nejsum P."/>
            <person name="Schwarz E.M."/>
            <person name="Hu L."/>
            <person name="Young N.D."/>
            <person name="Hall R.S."/>
            <person name="Korhonen P.K."/>
            <person name="Liao S."/>
            <person name="Thamsborg S."/>
            <person name="Xia J."/>
            <person name="Xu P."/>
            <person name="Wang S."/>
            <person name="Scheerlinck J.P."/>
            <person name="Hofmann A."/>
            <person name="Sternberg P.W."/>
            <person name="Wang J."/>
            <person name="Gasser R.B."/>
        </authorList>
    </citation>
    <scope>NUCLEOTIDE SEQUENCE [LARGE SCALE GENOMIC DNA]</scope>
    <source>
        <strain evidence="1">DCEP-RM93M</strain>
    </source>
</reference>
<proteinExistence type="predicted"/>
<name>A0A085LTG7_9BILA</name>
<protein>
    <submittedName>
        <fullName evidence="1">Uncharacterized protein</fullName>
    </submittedName>
</protein>
<dbReference type="Proteomes" id="UP000030764">
    <property type="component" value="Unassembled WGS sequence"/>
</dbReference>
<dbReference type="AlphaFoldDB" id="A0A085LTG7"/>
<sequence>MKTSLSGRKRDSFIDENYKFPFKLNGIALTLADPVKSKGAFVVSINETIRVRNLKRSACQWKSSYYAYSRKTDA</sequence>